<keyword evidence="5" id="KW-1185">Reference proteome</keyword>
<keyword evidence="2" id="KW-0430">Lectin</keyword>
<feature type="non-terminal residue" evidence="4">
    <location>
        <position position="1"/>
    </location>
</feature>
<protein>
    <recommendedName>
        <fullName evidence="3">Jacalin-type lectin domain-containing protein</fullName>
    </recommendedName>
</protein>
<proteinExistence type="inferred from homology"/>
<dbReference type="PROSITE" id="PS51752">
    <property type="entry name" value="JACALIN_LECTIN"/>
    <property type="match status" value="2"/>
</dbReference>
<dbReference type="CDD" id="cd09612">
    <property type="entry name" value="Jacalin"/>
    <property type="match status" value="1"/>
</dbReference>
<feature type="domain" description="Jacalin-type lectin" evidence="3">
    <location>
        <begin position="51"/>
        <end position="181"/>
    </location>
</feature>
<dbReference type="PANTHER" id="PTHR47293:SF58">
    <property type="entry name" value="JACALIN-RELATED LECTIN 22-RELATED"/>
    <property type="match status" value="1"/>
</dbReference>
<feature type="domain" description="Jacalin-type lectin" evidence="3">
    <location>
        <begin position="1"/>
        <end position="43"/>
    </location>
</feature>
<reference evidence="4 5" key="1">
    <citation type="journal article" date="2013" name="Front. Plant Sci.">
        <title>The Reference Genome of the Halophytic Plant Eutrema salsugineum.</title>
        <authorList>
            <person name="Yang R."/>
            <person name="Jarvis D.E."/>
            <person name="Chen H."/>
            <person name="Beilstein M.A."/>
            <person name="Grimwood J."/>
            <person name="Jenkins J."/>
            <person name="Shu S."/>
            <person name="Prochnik S."/>
            <person name="Xin M."/>
            <person name="Ma C."/>
            <person name="Schmutz J."/>
            <person name="Wing R.A."/>
            <person name="Mitchell-Olds T."/>
            <person name="Schumaker K.S."/>
            <person name="Wang X."/>
        </authorList>
    </citation>
    <scope>NUCLEOTIDE SEQUENCE [LARGE SCALE GENOMIC DNA]</scope>
</reference>
<dbReference type="SMART" id="SM00915">
    <property type="entry name" value="Jacalin"/>
    <property type="match status" value="1"/>
</dbReference>
<evidence type="ECO:0000313" key="4">
    <source>
        <dbReference type="EMBL" id="ESQ30244.1"/>
    </source>
</evidence>
<dbReference type="Pfam" id="PF01419">
    <property type="entry name" value="Jacalin"/>
    <property type="match status" value="2"/>
</dbReference>
<dbReference type="GO" id="GO:0030246">
    <property type="term" value="F:carbohydrate binding"/>
    <property type="evidence" value="ECO:0007669"/>
    <property type="project" value="UniProtKB-KW"/>
</dbReference>
<dbReference type="Proteomes" id="UP000030689">
    <property type="component" value="Unassembled WGS sequence"/>
</dbReference>
<sequence length="183" mass="19860">RTSPTYGVETNSKFVLESKGCALVGFYGRVTGTISSLGAYFRPLPPTPDKDKVLEAKGGEGGSFWDDGSFDGIQKIYIGFGELGSVAFVKFLYEMDSQCEFDLGDDPSEYLMSVEGSYDLVDGGKSEAIVMLRFKTNMRTSPTFGTDSGTSFILQKENHKIVGFHGKASTTLHQIGVHVLPVT</sequence>
<dbReference type="Gramene" id="ESQ30244">
    <property type="protein sequence ID" value="ESQ30244"/>
    <property type="gene ID" value="EUTSA_v10012109mg"/>
</dbReference>
<dbReference type="InterPro" id="IPR033734">
    <property type="entry name" value="Jacalin-like_lectin_dom_plant"/>
</dbReference>
<dbReference type="PANTHER" id="PTHR47293">
    <property type="entry name" value="JACALIN-RELATED LECTIN 3"/>
    <property type="match status" value="1"/>
</dbReference>
<dbReference type="EMBL" id="KI517809">
    <property type="protein sequence ID" value="ESQ30244.1"/>
    <property type="molecule type" value="Genomic_DNA"/>
</dbReference>
<comment type="similarity">
    <text evidence="1">Belongs to the jacalin lectin family.</text>
</comment>
<evidence type="ECO:0000256" key="1">
    <source>
        <dbReference type="ARBA" id="ARBA00006568"/>
    </source>
</evidence>
<dbReference type="eggNOG" id="ENOG502SCUZ">
    <property type="taxonomic scope" value="Eukaryota"/>
</dbReference>
<name>V4KGD7_EUTSA</name>
<organism evidence="4 5">
    <name type="scientific">Eutrema salsugineum</name>
    <name type="common">Saltwater cress</name>
    <name type="synonym">Sisymbrium salsugineum</name>
    <dbReference type="NCBI Taxonomy" id="72664"/>
    <lineage>
        <taxon>Eukaryota</taxon>
        <taxon>Viridiplantae</taxon>
        <taxon>Streptophyta</taxon>
        <taxon>Embryophyta</taxon>
        <taxon>Tracheophyta</taxon>
        <taxon>Spermatophyta</taxon>
        <taxon>Magnoliopsida</taxon>
        <taxon>eudicotyledons</taxon>
        <taxon>Gunneridae</taxon>
        <taxon>Pentapetalae</taxon>
        <taxon>rosids</taxon>
        <taxon>malvids</taxon>
        <taxon>Brassicales</taxon>
        <taxon>Brassicaceae</taxon>
        <taxon>Eutremeae</taxon>
        <taxon>Eutrema</taxon>
    </lineage>
</organism>
<dbReference type="AlphaFoldDB" id="V4KGD7"/>
<dbReference type="FunFam" id="2.100.10.30:FF:000001">
    <property type="entry name" value="Jacalin-related lectin 33"/>
    <property type="match status" value="1"/>
</dbReference>
<accession>V4KGD7</accession>
<dbReference type="InterPro" id="IPR036404">
    <property type="entry name" value="Jacalin-like_lectin_dom_sf"/>
</dbReference>
<dbReference type="KEGG" id="eus:EUTSA_v10012109mg"/>
<dbReference type="STRING" id="72664.V4KGD7"/>
<evidence type="ECO:0000313" key="5">
    <source>
        <dbReference type="Proteomes" id="UP000030689"/>
    </source>
</evidence>
<evidence type="ECO:0000256" key="2">
    <source>
        <dbReference type="ARBA" id="ARBA00022734"/>
    </source>
</evidence>
<dbReference type="Gene3D" id="2.100.10.30">
    <property type="entry name" value="Jacalin-like lectin domain"/>
    <property type="match status" value="2"/>
</dbReference>
<dbReference type="SUPFAM" id="SSF51101">
    <property type="entry name" value="Mannose-binding lectins"/>
    <property type="match status" value="2"/>
</dbReference>
<gene>
    <name evidence="4" type="ORF">EUTSA_v10012109mg</name>
</gene>
<dbReference type="OMA" id="DYWDDGN"/>
<evidence type="ECO:0000259" key="3">
    <source>
        <dbReference type="PROSITE" id="PS51752"/>
    </source>
</evidence>
<dbReference type="InterPro" id="IPR001229">
    <property type="entry name" value="Jacalin-like_lectin_dom"/>
</dbReference>